<sequence length="73" mass="8585">MREISSRINQRATKLDPILGNEKIHCINGYSIWHVFITLLLIKIGILNHNRFSFKFNCEVLKVGENDILMMKR</sequence>
<keyword evidence="1" id="KW-0812">Transmembrane</keyword>
<proteinExistence type="predicted"/>
<comment type="caution">
    <text evidence="2">The sequence shown here is derived from an EMBL/GenBank/DDBJ whole genome shotgun (WGS) entry which is preliminary data.</text>
</comment>
<keyword evidence="3" id="KW-1185">Reference proteome</keyword>
<organism evidence="2 3">
    <name type="scientific">Salix dunnii</name>
    <dbReference type="NCBI Taxonomy" id="1413687"/>
    <lineage>
        <taxon>Eukaryota</taxon>
        <taxon>Viridiplantae</taxon>
        <taxon>Streptophyta</taxon>
        <taxon>Embryophyta</taxon>
        <taxon>Tracheophyta</taxon>
        <taxon>Spermatophyta</taxon>
        <taxon>Magnoliopsida</taxon>
        <taxon>eudicotyledons</taxon>
        <taxon>Gunneridae</taxon>
        <taxon>Pentapetalae</taxon>
        <taxon>rosids</taxon>
        <taxon>fabids</taxon>
        <taxon>Malpighiales</taxon>
        <taxon>Salicaceae</taxon>
        <taxon>Saliceae</taxon>
        <taxon>Salix</taxon>
    </lineage>
</organism>
<dbReference type="Proteomes" id="UP000657918">
    <property type="component" value="Unassembled WGS sequence"/>
</dbReference>
<feature type="transmembrane region" description="Helical" evidence="1">
    <location>
        <begin position="27"/>
        <end position="46"/>
    </location>
</feature>
<dbReference type="AlphaFoldDB" id="A0A835J2S2"/>
<accession>A0A835J2S2</accession>
<dbReference type="EMBL" id="JADGMS010000017">
    <property type="protein sequence ID" value="KAF9663512.1"/>
    <property type="molecule type" value="Genomic_DNA"/>
</dbReference>
<name>A0A835J2S2_9ROSI</name>
<protein>
    <submittedName>
        <fullName evidence="2">Uncharacterized protein</fullName>
    </submittedName>
</protein>
<reference evidence="2 3" key="1">
    <citation type="submission" date="2020-10" db="EMBL/GenBank/DDBJ databases">
        <title>Plant Genome Project.</title>
        <authorList>
            <person name="Zhang R.-G."/>
        </authorList>
    </citation>
    <scope>NUCLEOTIDE SEQUENCE [LARGE SCALE GENOMIC DNA]</scope>
    <source>
        <strain evidence="2">FAFU-HL-1</strain>
        <tissue evidence="2">Leaf</tissue>
    </source>
</reference>
<evidence type="ECO:0000313" key="3">
    <source>
        <dbReference type="Proteomes" id="UP000657918"/>
    </source>
</evidence>
<evidence type="ECO:0000256" key="1">
    <source>
        <dbReference type="SAM" id="Phobius"/>
    </source>
</evidence>
<gene>
    <name evidence="2" type="ORF">SADUNF_Sadunf17G0058300</name>
</gene>
<keyword evidence="1" id="KW-1133">Transmembrane helix</keyword>
<keyword evidence="1" id="KW-0472">Membrane</keyword>
<evidence type="ECO:0000313" key="2">
    <source>
        <dbReference type="EMBL" id="KAF9663512.1"/>
    </source>
</evidence>